<protein>
    <submittedName>
        <fullName evidence="2">Crooked neck-like protein 1</fullName>
    </submittedName>
</protein>
<feature type="compositionally biased region" description="Basic and acidic residues" evidence="1">
    <location>
        <begin position="434"/>
        <end position="449"/>
    </location>
</feature>
<feature type="compositionally biased region" description="Polar residues" evidence="1">
    <location>
        <begin position="344"/>
        <end position="360"/>
    </location>
</feature>
<feature type="region of interest" description="Disordered" evidence="1">
    <location>
        <begin position="299"/>
        <end position="532"/>
    </location>
</feature>
<keyword evidence="3" id="KW-1185">Reference proteome</keyword>
<feature type="region of interest" description="Disordered" evidence="1">
    <location>
        <begin position="558"/>
        <end position="588"/>
    </location>
</feature>
<reference evidence="2 3" key="1">
    <citation type="journal article" date="2015" name="Proc. Natl. Acad. Sci. U.S.A.">
        <title>The resurrection genome of Boea hygrometrica: A blueprint for survival of dehydration.</title>
        <authorList>
            <person name="Xiao L."/>
            <person name="Yang G."/>
            <person name="Zhang L."/>
            <person name="Yang X."/>
            <person name="Zhao S."/>
            <person name="Ji Z."/>
            <person name="Zhou Q."/>
            <person name="Hu M."/>
            <person name="Wang Y."/>
            <person name="Chen M."/>
            <person name="Xu Y."/>
            <person name="Jin H."/>
            <person name="Xiao X."/>
            <person name="Hu G."/>
            <person name="Bao F."/>
            <person name="Hu Y."/>
            <person name="Wan P."/>
            <person name="Li L."/>
            <person name="Deng X."/>
            <person name="Kuang T."/>
            <person name="Xiang C."/>
            <person name="Zhu J.K."/>
            <person name="Oliver M.J."/>
            <person name="He Y."/>
        </authorList>
    </citation>
    <scope>NUCLEOTIDE SEQUENCE [LARGE SCALE GENOMIC DNA]</scope>
    <source>
        <strain evidence="3">cv. XS01</strain>
    </source>
</reference>
<accession>A0A2Z7CSP6</accession>
<sequence>MNKQSEDMRPRPTEVTQQLNVEGQLMKEERLLQLEAVRNYSSNVNSSLASLSSQLAEVVAHLKRADDVKKGEGGSSSNRKVKISSERVDQLRVGGPDQNYVYQLRVCQKVYGDACQLKESRTVYSIATKLRMMQISLEHQLSVQATFKLCFDTTILGQEPESLENIFDVLTLVPVWNCTTVEPRKQRKASEAILFIPRPNLVARQLNGNLLAEAPLCPAGLPVAPTMGNTVPKTQSRKKKYEVKPQYEEHNKNLNHIRQCNITIVQCMKGLPRIIDYGSLRQSGPRPDPRLLRQAALEALTRSARTDSPRRTGRKQFFRRRRRRRRRRRGRGEEGAASKPKNLKFQNRSKPAPTSCTGPKTSRAARDRPEPNPRRNQTSRHDIAGAAAGRRPPHEDCVRQRPHALRIKRDVGRAPSRSVASSAKHGRATGARRPANERQQRAIQREAIVRRAAVQVSTMARGSREGRRKGGQPSARGGHQRSRKASLGSALPAAELRNGLRTSSPQAAQRARSWHGHRAAARALSRAVNGPPRAAVAWSKFRDFDALNSEIQRFTPIRSTTRSETPSSGCTRSADEISTNGFSSSNWPETVFPAKTAAAAAGARGGGEEEERRGRLARIQLAVGPQPLWLRNQNSGLAQRIMVKRLATSPHDPLVVRTNQYNQDLGLIHSTNGNHLESPNEGSSIDHQVTIYLHAQNITMFPTDETWYFTSQILVSNSGGLILILTSQSTRNTFRIHSDY</sequence>
<dbReference type="AlphaFoldDB" id="A0A2Z7CSP6"/>
<evidence type="ECO:0000313" key="3">
    <source>
        <dbReference type="Proteomes" id="UP000250235"/>
    </source>
</evidence>
<feature type="compositionally biased region" description="Basic residues" evidence="1">
    <location>
        <begin position="311"/>
        <end position="330"/>
    </location>
</feature>
<evidence type="ECO:0000313" key="2">
    <source>
        <dbReference type="EMBL" id="KZV50081.1"/>
    </source>
</evidence>
<dbReference type="Proteomes" id="UP000250235">
    <property type="component" value="Unassembled WGS sequence"/>
</dbReference>
<evidence type="ECO:0000256" key="1">
    <source>
        <dbReference type="SAM" id="MobiDB-lite"/>
    </source>
</evidence>
<gene>
    <name evidence="2" type="ORF">F511_21651</name>
</gene>
<feature type="compositionally biased region" description="Basic and acidic residues" evidence="1">
    <location>
        <begin position="364"/>
        <end position="383"/>
    </location>
</feature>
<organism evidence="2 3">
    <name type="scientific">Dorcoceras hygrometricum</name>
    <dbReference type="NCBI Taxonomy" id="472368"/>
    <lineage>
        <taxon>Eukaryota</taxon>
        <taxon>Viridiplantae</taxon>
        <taxon>Streptophyta</taxon>
        <taxon>Embryophyta</taxon>
        <taxon>Tracheophyta</taxon>
        <taxon>Spermatophyta</taxon>
        <taxon>Magnoliopsida</taxon>
        <taxon>eudicotyledons</taxon>
        <taxon>Gunneridae</taxon>
        <taxon>Pentapetalae</taxon>
        <taxon>asterids</taxon>
        <taxon>lamiids</taxon>
        <taxon>Lamiales</taxon>
        <taxon>Gesneriaceae</taxon>
        <taxon>Didymocarpoideae</taxon>
        <taxon>Trichosporeae</taxon>
        <taxon>Loxocarpinae</taxon>
        <taxon>Dorcoceras</taxon>
    </lineage>
</organism>
<proteinExistence type="predicted"/>
<dbReference type="EMBL" id="KQ992555">
    <property type="protein sequence ID" value="KZV50081.1"/>
    <property type="molecule type" value="Genomic_DNA"/>
</dbReference>
<name>A0A2Z7CSP6_9LAMI</name>